<evidence type="ECO:0000256" key="8">
    <source>
        <dbReference type="SAM" id="Coils"/>
    </source>
</evidence>
<comment type="similarity">
    <text evidence="6">Belongs to the TRAFAC class myosin-kinesin ATPase superfamily. Kinesin family. KIN-12 subfamily.</text>
</comment>
<evidence type="ECO:0000256" key="3">
    <source>
        <dbReference type="ARBA" id="ARBA00022840"/>
    </source>
</evidence>
<evidence type="ECO:0000256" key="2">
    <source>
        <dbReference type="ARBA" id="ARBA00022741"/>
    </source>
</evidence>
<feature type="region of interest" description="Disordered" evidence="9">
    <location>
        <begin position="1399"/>
        <end position="1420"/>
    </location>
</feature>
<keyword evidence="2 7" id="KW-0547">Nucleotide-binding</keyword>
<feature type="region of interest" description="Disordered" evidence="9">
    <location>
        <begin position="864"/>
        <end position="896"/>
    </location>
</feature>
<feature type="coiled-coil region" evidence="8">
    <location>
        <begin position="985"/>
        <end position="1012"/>
    </location>
</feature>
<feature type="region of interest" description="Disordered" evidence="9">
    <location>
        <begin position="1"/>
        <end position="108"/>
    </location>
</feature>
<keyword evidence="12" id="KW-1185">Reference proteome</keyword>
<dbReference type="PANTHER" id="PTHR37739">
    <property type="entry name" value="KINESIN-LIKE PROTEIN KIN-12D"/>
    <property type="match status" value="1"/>
</dbReference>
<evidence type="ECO:0000256" key="7">
    <source>
        <dbReference type="PROSITE-ProRule" id="PRU00283"/>
    </source>
</evidence>
<keyword evidence="1" id="KW-0493">Microtubule</keyword>
<evidence type="ECO:0000313" key="11">
    <source>
        <dbReference type="EMBL" id="KAL3812228.1"/>
    </source>
</evidence>
<evidence type="ECO:0000256" key="6">
    <source>
        <dbReference type="ARBA" id="ARBA00034488"/>
    </source>
</evidence>
<evidence type="ECO:0000256" key="5">
    <source>
        <dbReference type="ARBA" id="ARBA00023175"/>
    </source>
</evidence>
<dbReference type="InterPro" id="IPR036961">
    <property type="entry name" value="Kinesin_motor_dom_sf"/>
</dbReference>
<feature type="coiled-coil region" evidence="8">
    <location>
        <begin position="1992"/>
        <end position="2019"/>
    </location>
</feature>
<dbReference type="GO" id="GO:0005874">
    <property type="term" value="C:microtubule"/>
    <property type="evidence" value="ECO:0007669"/>
    <property type="project" value="UniProtKB-KW"/>
</dbReference>
<dbReference type="Pfam" id="PF00225">
    <property type="entry name" value="Kinesin"/>
    <property type="match status" value="1"/>
</dbReference>
<dbReference type="Gene3D" id="3.40.850.10">
    <property type="entry name" value="Kinesin motor domain"/>
    <property type="match status" value="1"/>
</dbReference>
<evidence type="ECO:0000256" key="1">
    <source>
        <dbReference type="ARBA" id="ARBA00022701"/>
    </source>
</evidence>
<organism evidence="11 12">
    <name type="scientific">Penstemon smallii</name>
    <dbReference type="NCBI Taxonomy" id="265156"/>
    <lineage>
        <taxon>Eukaryota</taxon>
        <taxon>Viridiplantae</taxon>
        <taxon>Streptophyta</taxon>
        <taxon>Embryophyta</taxon>
        <taxon>Tracheophyta</taxon>
        <taxon>Spermatophyta</taxon>
        <taxon>Magnoliopsida</taxon>
        <taxon>eudicotyledons</taxon>
        <taxon>Gunneridae</taxon>
        <taxon>Pentapetalae</taxon>
        <taxon>asterids</taxon>
        <taxon>lamiids</taxon>
        <taxon>Lamiales</taxon>
        <taxon>Plantaginaceae</taxon>
        <taxon>Cheloneae</taxon>
        <taxon>Penstemon</taxon>
    </lineage>
</organism>
<feature type="compositionally biased region" description="Polar residues" evidence="9">
    <location>
        <begin position="64"/>
        <end position="81"/>
    </location>
</feature>
<dbReference type="SUPFAM" id="SSF52540">
    <property type="entry name" value="P-loop containing nucleoside triphosphate hydrolases"/>
    <property type="match status" value="1"/>
</dbReference>
<accession>A0ABD3RH98</accession>
<proteinExistence type="inferred from homology"/>
<evidence type="ECO:0000259" key="10">
    <source>
        <dbReference type="PROSITE" id="PS50067"/>
    </source>
</evidence>
<protein>
    <recommendedName>
        <fullName evidence="10">Kinesin motor domain-containing protein</fullName>
    </recommendedName>
</protein>
<dbReference type="InterPro" id="IPR001752">
    <property type="entry name" value="Kinesin_motor_dom"/>
</dbReference>
<feature type="coiled-coil region" evidence="8">
    <location>
        <begin position="1063"/>
        <end position="1090"/>
    </location>
</feature>
<dbReference type="SMART" id="SM00129">
    <property type="entry name" value="KISc"/>
    <property type="match status" value="1"/>
</dbReference>
<keyword evidence="4 8" id="KW-0175">Coiled coil</keyword>
<feature type="coiled-coil region" evidence="8">
    <location>
        <begin position="1686"/>
        <end position="1840"/>
    </location>
</feature>
<dbReference type="GO" id="GO:0003774">
    <property type="term" value="F:cytoskeletal motor activity"/>
    <property type="evidence" value="ECO:0007669"/>
    <property type="project" value="UniProtKB-UniRule"/>
</dbReference>
<comment type="caution">
    <text evidence="11">The sequence shown here is derived from an EMBL/GenBank/DDBJ whole genome shotgun (WGS) entry which is preliminary data.</text>
</comment>
<dbReference type="InterPro" id="IPR027417">
    <property type="entry name" value="P-loop_NTPase"/>
</dbReference>
<dbReference type="PROSITE" id="PS50067">
    <property type="entry name" value="KINESIN_MOTOR_2"/>
    <property type="match status" value="1"/>
</dbReference>
<feature type="coiled-coil region" evidence="8">
    <location>
        <begin position="1466"/>
        <end position="1500"/>
    </location>
</feature>
<feature type="coiled-coil region" evidence="8">
    <location>
        <begin position="2122"/>
        <end position="2159"/>
    </location>
</feature>
<dbReference type="InterPro" id="IPR019821">
    <property type="entry name" value="Kinesin_motor_CS"/>
</dbReference>
<dbReference type="FunFam" id="3.40.850.10:FF:000033">
    <property type="entry name" value="Kinesin-like protein KIN-12E"/>
    <property type="match status" value="1"/>
</dbReference>
<feature type="domain" description="Kinesin motor" evidence="10">
    <location>
        <begin position="163"/>
        <end position="500"/>
    </location>
</feature>
<evidence type="ECO:0000256" key="4">
    <source>
        <dbReference type="ARBA" id="ARBA00023054"/>
    </source>
</evidence>
<dbReference type="PANTHER" id="PTHR37739:SF18">
    <property type="entry name" value="KINESIN-LIKE PROTEIN KIN-12C"/>
    <property type="match status" value="1"/>
</dbReference>
<dbReference type="Proteomes" id="UP001634393">
    <property type="component" value="Unassembled WGS sequence"/>
</dbReference>
<gene>
    <name evidence="11" type="ORF">ACJIZ3_013496</name>
</gene>
<feature type="coiled-coil region" evidence="8">
    <location>
        <begin position="1869"/>
        <end position="1931"/>
    </location>
</feature>
<dbReference type="GO" id="GO:0005524">
    <property type="term" value="F:ATP binding"/>
    <property type="evidence" value="ECO:0007669"/>
    <property type="project" value="UniProtKB-UniRule"/>
</dbReference>
<keyword evidence="3 7" id="KW-0067">ATP-binding</keyword>
<sequence length="2162" mass="246769">MSKDSCSTRKPSQSLANENEFESPLNQIPLILSRSPLNSIPDPSQFRSKTPNQQFHHDTKEKPQSSTQLISSFARTPNSRVYNRGKSAYSEPNSAPSRSGARVSNEGSTSLMRSPFQIAKGLGRLGVLPRVSRGISVTMPQQVVADVPCFELEEDPLFWKDHNVQVLIRIRPLSETEMVSQGYGRCLRQDSAHTVVWLGHPETRFTFDHIACEITSQEKLFRVAGLPMVDNCMSGYNSCMFAYGQTGSGKTYTMMGEIDKMDGKLSDDCGITPRIFEYIFTRIAEVEKSRKHERLAYSCKCSFLEIYNEHITDLLEPSSTNLQLREDLKKGVYVENLTEHSVRTVNDVLKLLQQGAANRKIAATYMNSESSRSHSVFTCIVESRWEKDSMAHLRFGRLNLVDLAGSERQKSSGAEGDRLKEAANINKSLSTLGLVIMSLVDLAQGKHRHIPYRDSRLTFLLQDSLGGNSKTTIIANVSPSTSSANETLSTLKFAQRAKLIQNNAKINEDASGDVIILQQQIQQLKGQLSFLMKNMQDSIKLHDFPPSPGQSCLGYIPEGNESSKQINMYDEHKTHTEVVETKYLKATLCGALRREKLADTEVRRLKAEIEHLNHLFHQREEEAQRSKMMLRFREEKIKRFELLSDGSISADKFYLDENNALREENLLLQAKIDRNPEVIRFALENIKLLEQIRLYQDFYGQGERETLVAEISDLRSQLLELLEVENSYAHHQVSAMNVKQVQEFEIANELERCKDMNSSLIREVDELRDHLANGMNCDQDTSNSIENGLLKSDSLDEATSSNLPSDEVIWDKNDQKMEDILDLQFDIHKELLDAQSSIATMKMEQFELLKELQLVETENQRLMKMLDDKETPQSKDDNKQGDYERKQVGSRNQDPTWNIEVSEGTRNMALRAKLDKLSCDFKEVEITNRQYIKDHATRLSQDHQTELVRYEVELETTKTIIHLQEEIDRLQSEFQVHLWSLAEQNLSLKNNVAVKEDELKRLSAEWERATLELTSFLIDGSRSLGDASCQIKSISSSFPNVNDWISENVEKAAKTCIEKEETILLLQKSLEDAQKTVMQMEQKLYTLKGATIALTEFQQLEKSSCREEIQFSGNSTEVNDFLENSRMMEHENADALLVENRMYVHSTNTNKGTAEGNLLLAHINSYATTAVDDEAQLAMLILSEIENVVNRSCSDAETYWAALKSDIHDAISLYKELIQDLLRDFSEMRKDFGELKRKQEGFLFSNNTISSHPSLKHESQLQVPQEIRDELVEVNKRLNSATAWFHNVMNMNCFLDSAKGSMTEDGWTSDCLSSCSDSSVESVDNDEKSSSDIYKSTKKLTERTLDLSCDKVSNLSSNRADLLFMKEFRKAYAAFVKLTGHLMEFCAGEINQSFVADDRSFSDPRASENLKEEGRDRHDQLTSQRVEEGIKNLRELAVDEKCDLPISFFTKFEEASATIKEADCTLKSMLKANEDANKLIATLKQAGEELMADKASLSEEIKQLKSCILLKDGEKEVLQDQINFSSREVAKILSFLRECFLQMQTGVDELFETASSCSLKSSLEDLVCKAMQNDISIFVLQCQIGDSFHKIRRVNTISNSNRHALQEHYLITGGSDLVHVNGNDTFAFHAMRFENEGDQTDYESMREFKEFDVVHINTDKKSSELVKELERKDILLKGLLFDFSLLQELASDRKDFKDELEKLILSLSKVQHELQIKTVQLDDVLVQNKNLEGHLTEAECALLNSNSELDQAKGKINILSDQNVELKSLLKDLYLKNSEVEQLLEEHKEAIKSLEREIIRVSSSSEKQVIPSVDDIEDALTRATAERDELVEKLTSFQDKLDMACALADENQTIAVEARQESEASKMYAEQKEEEVKILEHCVEELECTIDVMEKKVSEMEEEVKEHHLRRDSMELELQALRHRLLSVEDLTESMTSEYSKTSLPEDQLFRKLQNKCEEISVAHGRIRFLEEENAAQYKEIKLFKDYISEILLHAEAQASQYKHKYKNLEALYHEVKTDFTKVSAAPTLDRGEKSSSRTRGSSSPFRCIAGLVQQMNQERDQELSIARLRIEELEALAASRHKEVCILKTRLATTESMTHDVIRDLLSVKLDISNYANIIDQHQLQKLIEEAQQQREEFVAKEQEIVNLRSQIDELLEERER</sequence>
<dbReference type="PRINTS" id="PR00380">
    <property type="entry name" value="KINESINHEAVY"/>
</dbReference>
<feature type="coiled-coil region" evidence="8">
    <location>
        <begin position="507"/>
        <end position="534"/>
    </location>
</feature>
<dbReference type="PROSITE" id="PS00411">
    <property type="entry name" value="KINESIN_MOTOR_1"/>
    <property type="match status" value="1"/>
</dbReference>
<feature type="binding site" evidence="7">
    <location>
        <begin position="244"/>
        <end position="251"/>
    </location>
    <ligand>
        <name>ATP</name>
        <dbReference type="ChEBI" id="CHEBI:30616"/>
    </ligand>
</feature>
<name>A0ABD3RH98_9LAMI</name>
<dbReference type="EMBL" id="JBJXBP010000008">
    <property type="protein sequence ID" value="KAL3812228.1"/>
    <property type="molecule type" value="Genomic_DNA"/>
</dbReference>
<reference evidence="11 12" key="1">
    <citation type="submission" date="2024-12" db="EMBL/GenBank/DDBJ databases">
        <title>The unique morphological basis and parallel evolutionary history of personate flowers in Penstemon.</title>
        <authorList>
            <person name="Depatie T.H."/>
            <person name="Wessinger C.A."/>
        </authorList>
    </citation>
    <scope>NUCLEOTIDE SEQUENCE [LARGE SCALE GENOMIC DNA]</scope>
    <source>
        <strain evidence="11">WTNN_2</strain>
        <tissue evidence="11">Leaf</tissue>
    </source>
</reference>
<dbReference type="CDD" id="cd01373">
    <property type="entry name" value="KISc_KLP2_like"/>
    <property type="match status" value="1"/>
</dbReference>
<feature type="compositionally biased region" description="Polar residues" evidence="9">
    <location>
        <begin position="8"/>
        <end position="17"/>
    </location>
</feature>
<feature type="compositionally biased region" description="Basic and acidic residues" evidence="9">
    <location>
        <begin position="864"/>
        <end position="887"/>
    </location>
</feature>
<dbReference type="InterPro" id="IPR044986">
    <property type="entry name" value="KIF15/KIN-12"/>
</dbReference>
<evidence type="ECO:0000313" key="12">
    <source>
        <dbReference type="Proteomes" id="UP001634393"/>
    </source>
</evidence>
<evidence type="ECO:0000256" key="9">
    <source>
        <dbReference type="SAM" id="MobiDB-lite"/>
    </source>
</evidence>
<keyword evidence="5 7" id="KW-0505">Motor protein</keyword>
<feature type="compositionally biased region" description="Polar residues" evidence="9">
    <location>
        <begin position="35"/>
        <end position="54"/>
    </location>
</feature>